<evidence type="ECO:0000259" key="5">
    <source>
        <dbReference type="Pfam" id="PF20620"/>
    </source>
</evidence>
<evidence type="ECO:0000259" key="4">
    <source>
        <dbReference type="Pfam" id="PF16375"/>
    </source>
</evidence>
<dbReference type="InterPro" id="IPR046544">
    <property type="entry name" value="GH146_SB_dom"/>
</dbReference>
<feature type="domain" description="Non-reducing end beta-L-arabinofuranosidase-like GH127 middle" evidence="6">
    <location>
        <begin position="418"/>
        <end position="513"/>
    </location>
</feature>
<name>A0A4Q0P5N5_9FLAO</name>
<dbReference type="AlphaFoldDB" id="A0A4Q0P5N5"/>
<evidence type="ECO:0000313" key="8">
    <source>
        <dbReference type="Proteomes" id="UP000289859"/>
    </source>
</evidence>
<dbReference type="OrthoDB" id="9757939at2"/>
<dbReference type="Proteomes" id="UP000289859">
    <property type="component" value="Unassembled WGS sequence"/>
</dbReference>
<feature type="domain" description="Non-reducing end beta-L-arabinofuranosidase-like GH127 catalytic" evidence="3">
    <location>
        <begin position="28"/>
        <end position="407"/>
    </location>
</feature>
<dbReference type="InterPro" id="IPR049046">
    <property type="entry name" value="Beta-AFase-like_GH127_middle"/>
</dbReference>
<dbReference type="Pfam" id="PF20736">
    <property type="entry name" value="Glyco_hydro127M"/>
    <property type="match status" value="1"/>
</dbReference>
<dbReference type="Pfam" id="PF16375">
    <property type="entry name" value="DUF4986"/>
    <property type="match status" value="1"/>
</dbReference>
<dbReference type="Pfam" id="PF20620">
    <property type="entry name" value="DUF6805"/>
    <property type="match status" value="1"/>
</dbReference>
<dbReference type="InterPro" id="IPR012878">
    <property type="entry name" value="Beta-AFase-like_GH127_cat"/>
</dbReference>
<feature type="chain" id="PRO_5020429370" evidence="2">
    <location>
        <begin position="18"/>
        <end position="786"/>
    </location>
</feature>
<dbReference type="SUPFAM" id="SSF48208">
    <property type="entry name" value="Six-hairpin glycosidases"/>
    <property type="match status" value="1"/>
</dbReference>
<evidence type="ECO:0000256" key="2">
    <source>
        <dbReference type="SAM" id="SignalP"/>
    </source>
</evidence>
<keyword evidence="2" id="KW-0732">Signal</keyword>
<evidence type="ECO:0000259" key="3">
    <source>
        <dbReference type="Pfam" id="PF07944"/>
    </source>
</evidence>
<comment type="caution">
    <text evidence="7">The sequence shown here is derived from an EMBL/GenBank/DDBJ whole genome shotgun (WGS) entry which is preliminary data.</text>
</comment>
<protein>
    <submittedName>
        <fullName evidence="7">Uncharacterized protein</fullName>
    </submittedName>
</protein>
<organism evidence="7 8">
    <name type="scientific">Leeuwenhoekiella polynyae</name>
    <dbReference type="NCBI Taxonomy" id="1550906"/>
    <lineage>
        <taxon>Bacteria</taxon>
        <taxon>Pseudomonadati</taxon>
        <taxon>Bacteroidota</taxon>
        <taxon>Flavobacteriia</taxon>
        <taxon>Flavobacteriales</taxon>
        <taxon>Flavobacteriaceae</taxon>
        <taxon>Leeuwenhoekiella</taxon>
    </lineage>
</organism>
<dbReference type="RefSeq" id="WP_128765657.1">
    <property type="nucleotide sequence ID" value="NZ_JBHUOO010000025.1"/>
</dbReference>
<feature type="domain" description="Glycoside hydrolase GH146 substrate-binding" evidence="5">
    <location>
        <begin position="650"/>
        <end position="781"/>
    </location>
</feature>
<proteinExistence type="predicted"/>
<feature type="domain" description="DUF4986" evidence="4">
    <location>
        <begin position="541"/>
        <end position="625"/>
    </location>
</feature>
<gene>
    <name evidence="7" type="ORF">DSM02_2221</name>
</gene>
<accession>A0A4Q0P5N5</accession>
<sequence length="786" mass="89152">MKYLVFSFLVFSLSASAQQAIEMFPLNQVSVTEGVFKEAALTDFEYIKQLDPDRLLAPFLREAGLEPKAESYTNWENTGLDGHTAGHYLSALSMYYASTGDPEAKKLLDYSLSELYRAQQTNANGYVGGIPGSKELWGEIKAGKINASSFGLNNRWVPLYNIHKTFNGLKDAWVHARNPLAKEMLIDLTDWFMATTADLSQEQIQDMLRSEHGGLNEVFAEVYAITGDKKYLKLAKDFSQFALLEPLAADEDILTGMHANTQIPKFIGFERISQLEEAKKYHQAASNFYDNVTSKRSLSIGGNSVREHFNPIDDFSSVMSSEQGPESCNTYNMLKLSKLLFEDTADESYMEFYERALYNHILSTQNPEGGFVYFTPMRPGHYRVYSQPETSFWCCVGSGLENHTKYNELIYAKADDKLYVNLFIPSEVKWEEKQSSLKQETNFPEADFTELIWQSRKKTKATLMLRYPEWVKAGELKVYVNGKLQQIAATPGSYIPLERKWKNGDRVKMELPMHLSLEQIPDESGYVSVKYGPLVLAGVTGDEDQKGLFADDSRGGHIANGPFLPLNEAPTFVVKKDTSILDQIKPIPGKALQFTASQLLYPDTYKDLVLQPFYKIHEKRYTIYFKTETPESLAEMQRKLEERQKAEAYLRSITLDYVAPGEQQPESDHGFDSQNSNSGVHKNRHWRDATGWFSYELKNKEAEAKTLRITYYGKDSGRNFKILINGNVIATPELTGTQGDVFYDVDYPLPQELVEENEILNLRFEALPGSVAGGIYGVRLLNEEVN</sequence>
<dbReference type="PANTHER" id="PTHR31151">
    <property type="entry name" value="PROLINE-TRNA LIGASE (DUF1680)"/>
    <property type="match status" value="1"/>
</dbReference>
<dbReference type="EMBL" id="QOVK01000008">
    <property type="protein sequence ID" value="RXG21366.1"/>
    <property type="molecule type" value="Genomic_DNA"/>
</dbReference>
<keyword evidence="8" id="KW-1185">Reference proteome</keyword>
<feature type="signal peptide" evidence="2">
    <location>
        <begin position="1"/>
        <end position="17"/>
    </location>
</feature>
<dbReference type="InterPro" id="IPR032275">
    <property type="entry name" value="DUF4986"/>
</dbReference>
<dbReference type="InterPro" id="IPR008928">
    <property type="entry name" value="6-hairpin_glycosidase_sf"/>
</dbReference>
<dbReference type="Pfam" id="PF07944">
    <property type="entry name" value="Beta-AFase-like_GH127_cat"/>
    <property type="match status" value="1"/>
</dbReference>
<evidence type="ECO:0000256" key="1">
    <source>
        <dbReference type="SAM" id="MobiDB-lite"/>
    </source>
</evidence>
<evidence type="ECO:0000313" key="7">
    <source>
        <dbReference type="EMBL" id="RXG21366.1"/>
    </source>
</evidence>
<dbReference type="PANTHER" id="PTHR31151:SF0">
    <property type="entry name" value="PROLINE-TRNA LIGASE (DUF1680)"/>
    <property type="match status" value="1"/>
</dbReference>
<evidence type="ECO:0000259" key="6">
    <source>
        <dbReference type="Pfam" id="PF20736"/>
    </source>
</evidence>
<dbReference type="GO" id="GO:0005975">
    <property type="term" value="P:carbohydrate metabolic process"/>
    <property type="evidence" value="ECO:0007669"/>
    <property type="project" value="InterPro"/>
</dbReference>
<reference evidence="7 8" key="1">
    <citation type="submission" date="2018-07" db="EMBL/GenBank/DDBJ databases">
        <title>Leeuwenhoekiella genomics.</title>
        <authorList>
            <person name="Tahon G."/>
            <person name="Willems A."/>
        </authorList>
    </citation>
    <scope>NUCLEOTIDE SEQUENCE [LARGE SCALE GENOMIC DNA]</scope>
    <source>
        <strain evidence="7 8">LMG 29608</strain>
    </source>
</reference>
<feature type="region of interest" description="Disordered" evidence="1">
    <location>
        <begin position="661"/>
        <end position="683"/>
    </location>
</feature>